<feature type="chain" id="PRO_5040249257" evidence="10">
    <location>
        <begin position="28"/>
        <end position="991"/>
    </location>
</feature>
<keyword evidence="8" id="KW-1015">Disulfide bond</keyword>
<feature type="domain" description="Cathepsin propeptide inhibitor" evidence="13">
    <location>
        <begin position="686"/>
        <end position="743"/>
    </location>
</feature>
<dbReference type="CDD" id="cd02248">
    <property type="entry name" value="Peptidase_C1A"/>
    <property type="match status" value="1"/>
</dbReference>
<dbReference type="FunFam" id="3.90.70.10:FF:000130">
    <property type="entry name" value="Cysteine proteinase 1"/>
    <property type="match status" value="1"/>
</dbReference>
<evidence type="ECO:0000256" key="4">
    <source>
        <dbReference type="ARBA" id="ARBA00022729"/>
    </source>
</evidence>
<dbReference type="InterPro" id="IPR038765">
    <property type="entry name" value="Papain-like_cys_pep_sf"/>
</dbReference>
<keyword evidence="14" id="KW-1185">Reference proteome</keyword>
<dbReference type="InterPro" id="IPR025661">
    <property type="entry name" value="Pept_asp_AS"/>
</dbReference>
<evidence type="ECO:0000259" key="12">
    <source>
        <dbReference type="SMART" id="SM00645"/>
    </source>
</evidence>
<keyword evidence="7" id="KW-0865">Zymogen</keyword>
<proteinExistence type="inferred from homology"/>
<keyword evidence="6" id="KW-0788">Thiol protease</keyword>
<dbReference type="InterPro" id="IPR013201">
    <property type="entry name" value="Prot_inhib_I29"/>
</dbReference>
<dbReference type="InterPro" id="IPR000668">
    <property type="entry name" value="Peptidase_C1A_C"/>
</dbReference>
<keyword evidence="4 10" id="KW-0732">Signal</keyword>
<evidence type="ECO:0000256" key="5">
    <source>
        <dbReference type="ARBA" id="ARBA00022801"/>
    </source>
</evidence>
<organism evidence="14 15">
    <name type="scientific">Fopius arisanus</name>
    <dbReference type="NCBI Taxonomy" id="64838"/>
    <lineage>
        <taxon>Eukaryota</taxon>
        <taxon>Metazoa</taxon>
        <taxon>Ecdysozoa</taxon>
        <taxon>Arthropoda</taxon>
        <taxon>Hexapoda</taxon>
        <taxon>Insecta</taxon>
        <taxon>Pterygota</taxon>
        <taxon>Neoptera</taxon>
        <taxon>Endopterygota</taxon>
        <taxon>Hymenoptera</taxon>
        <taxon>Apocrita</taxon>
        <taxon>Ichneumonoidea</taxon>
        <taxon>Braconidae</taxon>
        <taxon>Opiinae</taxon>
        <taxon>Fopius</taxon>
    </lineage>
</organism>
<dbReference type="Pfam" id="PF08246">
    <property type="entry name" value="Inhibitor_I29"/>
    <property type="match status" value="1"/>
</dbReference>
<dbReference type="PANTHER" id="PTHR12411">
    <property type="entry name" value="CYSTEINE PROTEASE FAMILY C1-RELATED"/>
    <property type="match status" value="1"/>
</dbReference>
<dbReference type="PRINTS" id="PR00705">
    <property type="entry name" value="PAPAIN"/>
</dbReference>
<dbReference type="KEGG" id="fas:105270293"/>
<accession>A0A9R1U6Z9</accession>
<dbReference type="CDD" id="cd00042">
    <property type="entry name" value="CY"/>
    <property type="match status" value="2"/>
</dbReference>
<feature type="domain" description="Cystatin" evidence="11">
    <location>
        <begin position="546"/>
        <end position="656"/>
    </location>
</feature>
<sequence>MAGTTRRLPMANLSILFAVGLLTSPLATPVKISLQSVSDLVIQSALDSLNEKSPTGNTYKGGNLLSAQKLKTPPYVIYRLTLNLETNCPETSCPREACAIEIKQHESGVIEIENESKQCVFLYPQSDQRSSQDIPDDQLIESLDRQINDSVNLDHEVQEVSDHNDRPFIAVRASHYCPGCPYELNPTLPGLEIFGELAATSLDDSGRSDFKHRIVSIVRVTRAVPPGSNVVRYELLMEVGETNCLRTTVIQRSKCSLQTNVPIRLCQVRIDENPWQHNSRQIVFNNCTDSDKANGLTGQVDPTLTSESLITENCNDYESQSEIYDQVALEGQLSTYQSPVESSVVTAAEDSSPPVVTEVPFKRIFVETERPEVIPKFADKFREFDDFLEGFDIDIRPTTEHSHGPEVVEEMIRPERVKDQISVEITRTKREIDNNYDKSLILKLSQKALSILDEMDNDDKKRVIADVVDYKRISSEGFLYQITLLVAPGSNCREDHKNIKDCIHDPEGEPMNMCKLQIQTDDKSTLETAKVLQSQCYEIESRRKRQLLGGPQVISVDDPEVQRYVGNGLRKYSAEMEGDNEPMIIQVIEATRQTVAGSLYKIKVEIGESNCPKRTAELQNWLESCLLVDDSVPKDCLINVWSKPWENFEEITVTCEPARRKRALKGANYSQKMLRISKPLEDERKFTNFQKKYNKIYSSEEERAVRFRIFQENMQIAQNLQEYEQGTAVYGPTIFADLTPNEFRTKHLGYRPDLKNENNIPLAKATIPNIELPLEFDWRHYNVVTEVKNQGSCGSCWAFSVTGNVEGQYAIKHKKLLSLSEQELVDCDKLDEGCNGGLQENAYRALEELGGLELENDYPYDGEDEKCHFLEKKAAVKVVSAVNITSNETEMAQWLVQNGPMAIGINANAMQFYMGGISHPFRLLCDPGSLDHGVLIVGYGIHEYPLFNKTIPYWIVKNSWGKRWGEQGYYRIYRGDGSCGVNADVSSAIVA</sequence>
<dbReference type="RefSeq" id="XP_011309436.1">
    <property type="nucleotide sequence ID" value="XM_011311134.1"/>
</dbReference>
<evidence type="ECO:0000259" key="11">
    <source>
        <dbReference type="SMART" id="SM00043"/>
    </source>
</evidence>
<keyword evidence="3" id="KW-0645">Protease</keyword>
<evidence type="ECO:0000256" key="1">
    <source>
        <dbReference type="ARBA" id="ARBA00008455"/>
    </source>
</evidence>
<dbReference type="PROSITE" id="PS00639">
    <property type="entry name" value="THIOL_PROTEASE_HIS"/>
    <property type="match status" value="1"/>
</dbReference>
<evidence type="ECO:0000256" key="7">
    <source>
        <dbReference type="ARBA" id="ARBA00023145"/>
    </source>
</evidence>
<dbReference type="SMART" id="SM00848">
    <property type="entry name" value="Inhibitor_I29"/>
    <property type="match status" value="1"/>
</dbReference>
<evidence type="ECO:0000313" key="15">
    <source>
        <dbReference type="RefSeq" id="XP_011309436.1"/>
    </source>
</evidence>
<feature type="signal peptide" evidence="10">
    <location>
        <begin position="1"/>
        <end position="27"/>
    </location>
</feature>
<dbReference type="InterPro" id="IPR013128">
    <property type="entry name" value="Peptidase_C1A"/>
</dbReference>
<dbReference type="InterPro" id="IPR046350">
    <property type="entry name" value="Cystatin_sf"/>
</dbReference>
<name>A0A9R1U6Z9_9HYME</name>
<dbReference type="AlphaFoldDB" id="A0A9R1U6Z9"/>
<dbReference type="SUPFAM" id="SSF54403">
    <property type="entry name" value="Cystatin/monellin"/>
    <property type="match status" value="3"/>
</dbReference>
<evidence type="ECO:0000256" key="2">
    <source>
        <dbReference type="ARBA" id="ARBA00009403"/>
    </source>
</evidence>
<dbReference type="Gene3D" id="3.90.70.10">
    <property type="entry name" value="Cysteine proteinases"/>
    <property type="match status" value="1"/>
</dbReference>
<dbReference type="GeneID" id="105270293"/>
<dbReference type="Gene3D" id="3.10.450.10">
    <property type="match status" value="3"/>
</dbReference>
<evidence type="ECO:0000256" key="10">
    <source>
        <dbReference type="SAM" id="SignalP"/>
    </source>
</evidence>
<dbReference type="SMART" id="SM00043">
    <property type="entry name" value="CY"/>
    <property type="match status" value="2"/>
</dbReference>
<dbReference type="PROSITE" id="PS00287">
    <property type="entry name" value="CYSTATIN"/>
    <property type="match status" value="1"/>
</dbReference>
<keyword evidence="5" id="KW-0378">Hydrolase</keyword>
<evidence type="ECO:0000256" key="3">
    <source>
        <dbReference type="ARBA" id="ARBA00022670"/>
    </source>
</evidence>
<dbReference type="OrthoDB" id="387093at2759"/>
<dbReference type="SUPFAM" id="SSF54001">
    <property type="entry name" value="Cysteine proteinases"/>
    <property type="match status" value="1"/>
</dbReference>
<protein>
    <submittedName>
        <fullName evidence="15">Uncharacterized protein</fullName>
    </submittedName>
</protein>
<dbReference type="InterPro" id="IPR025660">
    <property type="entry name" value="Pept_his_AS"/>
</dbReference>
<dbReference type="InterPro" id="IPR000010">
    <property type="entry name" value="Cystatin_dom"/>
</dbReference>
<dbReference type="Pfam" id="PF00031">
    <property type="entry name" value="Cystatin"/>
    <property type="match status" value="1"/>
</dbReference>
<comment type="similarity">
    <text evidence="1">Belongs to the peptidase C1 family.</text>
</comment>
<comment type="similarity">
    <text evidence="2">Belongs to the cystatin family.</text>
</comment>
<dbReference type="PROSITE" id="PS00640">
    <property type="entry name" value="THIOL_PROTEASE_ASN"/>
    <property type="match status" value="1"/>
</dbReference>
<dbReference type="InterPro" id="IPR039417">
    <property type="entry name" value="Peptidase_C1A_papain-like"/>
</dbReference>
<dbReference type="GO" id="GO:0006508">
    <property type="term" value="P:proteolysis"/>
    <property type="evidence" value="ECO:0007669"/>
    <property type="project" value="UniProtKB-KW"/>
</dbReference>
<dbReference type="SMART" id="SM00645">
    <property type="entry name" value="Pept_C1"/>
    <property type="match status" value="1"/>
</dbReference>
<feature type="domain" description="Cystatin" evidence="11">
    <location>
        <begin position="176"/>
        <end position="288"/>
    </location>
</feature>
<dbReference type="InterPro" id="IPR018073">
    <property type="entry name" value="Prot_inh_cystat_CS"/>
</dbReference>
<dbReference type="PROSITE" id="PS00139">
    <property type="entry name" value="THIOL_PROTEASE_CYS"/>
    <property type="match status" value="1"/>
</dbReference>
<evidence type="ECO:0000256" key="8">
    <source>
        <dbReference type="ARBA" id="ARBA00023157"/>
    </source>
</evidence>
<dbReference type="GO" id="GO:0008234">
    <property type="term" value="F:cysteine-type peptidase activity"/>
    <property type="evidence" value="ECO:0007669"/>
    <property type="project" value="UniProtKB-KW"/>
</dbReference>
<evidence type="ECO:0000256" key="9">
    <source>
        <dbReference type="ARBA" id="ARBA00023180"/>
    </source>
</evidence>
<feature type="domain" description="Peptidase C1A papain C-terminal" evidence="12">
    <location>
        <begin position="772"/>
        <end position="989"/>
    </location>
</feature>
<dbReference type="InterPro" id="IPR000169">
    <property type="entry name" value="Pept_cys_AS"/>
</dbReference>
<gene>
    <name evidence="15" type="primary">LOC105270293</name>
</gene>
<evidence type="ECO:0000256" key="6">
    <source>
        <dbReference type="ARBA" id="ARBA00022807"/>
    </source>
</evidence>
<dbReference type="Proteomes" id="UP000694866">
    <property type="component" value="Unplaced"/>
</dbReference>
<keyword evidence="9" id="KW-0325">Glycoprotein</keyword>
<reference evidence="15" key="1">
    <citation type="submission" date="2025-08" db="UniProtKB">
        <authorList>
            <consortium name="RefSeq"/>
        </authorList>
    </citation>
    <scope>IDENTIFICATION</scope>
    <source>
        <strain evidence="15">USDA-PBARC FA_bdor</strain>
        <tissue evidence="15">Whole organism</tissue>
    </source>
</reference>
<evidence type="ECO:0000259" key="13">
    <source>
        <dbReference type="SMART" id="SM00848"/>
    </source>
</evidence>
<evidence type="ECO:0000313" key="14">
    <source>
        <dbReference type="Proteomes" id="UP000694866"/>
    </source>
</evidence>
<dbReference type="GO" id="GO:0004869">
    <property type="term" value="F:cysteine-type endopeptidase inhibitor activity"/>
    <property type="evidence" value="ECO:0007669"/>
    <property type="project" value="InterPro"/>
</dbReference>
<dbReference type="Pfam" id="PF00112">
    <property type="entry name" value="Peptidase_C1"/>
    <property type="match status" value="1"/>
</dbReference>